<dbReference type="EMBL" id="PQGI01000007">
    <property type="protein sequence ID" value="POP17095.1"/>
    <property type="molecule type" value="Genomic_DNA"/>
</dbReference>
<evidence type="ECO:0000313" key="2">
    <source>
        <dbReference type="EMBL" id="POP17095.1"/>
    </source>
</evidence>
<name>A0AAP8TX27_SERMA</name>
<evidence type="ECO:0000256" key="1">
    <source>
        <dbReference type="SAM" id="MobiDB-lite"/>
    </source>
</evidence>
<proteinExistence type="predicted"/>
<protein>
    <submittedName>
        <fullName evidence="2">Uncharacterized protein</fullName>
    </submittedName>
</protein>
<gene>
    <name evidence="2" type="ORF">C3R40_09850</name>
</gene>
<accession>A0AAP8TX27</accession>
<organism evidence="2">
    <name type="scientific">Serratia marcescens</name>
    <dbReference type="NCBI Taxonomy" id="615"/>
    <lineage>
        <taxon>Bacteria</taxon>
        <taxon>Pseudomonadati</taxon>
        <taxon>Pseudomonadota</taxon>
        <taxon>Gammaproteobacteria</taxon>
        <taxon>Enterobacterales</taxon>
        <taxon>Yersiniaceae</taxon>
        <taxon>Serratia</taxon>
    </lineage>
</organism>
<reference evidence="2" key="1">
    <citation type="submission" date="2018-01" db="EMBL/GenBank/DDBJ databases">
        <title>The opportunistic pathogen Serratia marcescens is an overlooked threat to honeybees.</title>
        <authorList>
            <person name="Raymann K."/>
            <person name="Shaffer Z."/>
            <person name="Coon K."/>
            <person name="Salisbury S."/>
            <person name="Moran N.A."/>
        </authorList>
    </citation>
    <scope>NUCLEOTIDE SEQUENCE [LARGE SCALE GENOMIC DNA]</scope>
    <source>
        <strain evidence="2">KZ19</strain>
    </source>
</reference>
<dbReference type="AlphaFoldDB" id="A0AAP8TX27"/>
<feature type="region of interest" description="Disordered" evidence="1">
    <location>
        <begin position="45"/>
        <end position="68"/>
    </location>
</feature>
<sequence>MTRQRRCFVIFRFCEVGRFSANKKARQRGLYGASCRKLFGQARTPQQANSLYDGAPATSEQSRHSTRDMPIFFPRKPVEDGHVSFKPHIEIPLSIDRVAR</sequence>
<comment type="caution">
    <text evidence="2">The sequence shown here is derived from an EMBL/GenBank/DDBJ whole genome shotgun (WGS) entry which is preliminary data.</text>
</comment>